<feature type="transmembrane region" description="Helical" evidence="1">
    <location>
        <begin position="246"/>
        <end position="269"/>
    </location>
</feature>
<accession>A0ABU6KK92</accession>
<dbReference type="Pfam" id="PF13687">
    <property type="entry name" value="DUF4153"/>
    <property type="match status" value="1"/>
</dbReference>
<feature type="transmembrane region" description="Helical" evidence="1">
    <location>
        <begin position="322"/>
        <end position="341"/>
    </location>
</feature>
<dbReference type="InterPro" id="IPR025291">
    <property type="entry name" value="DUF4153"/>
</dbReference>
<name>A0ABU6KK92_9BACI</name>
<protein>
    <submittedName>
        <fullName evidence="2">DUF4173 domain-containing protein</fullName>
    </submittedName>
</protein>
<dbReference type="EMBL" id="JARZFX010000015">
    <property type="protein sequence ID" value="MEC5425531.1"/>
    <property type="molecule type" value="Genomic_DNA"/>
</dbReference>
<feature type="transmembrane region" description="Helical" evidence="1">
    <location>
        <begin position="289"/>
        <end position="310"/>
    </location>
</feature>
<keyword evidence="3" id="KW-1185">Reference proteome</keyword>
<reference evidence="2 3" key="1">
    <citation type="journal article" date="2024" name="Int. J. Syst. Evol. Microbiol.">
        <title>Virgibacillus tibetensis sp. nov., isolated from salt lake on the Tibetan Plateau of China.</title>
        <authorList>
            <person name="Phurbu D."/>
            <person name="Liu Z.-X."/>
            <person name="Wang R."/>
            <person name="Zheng Y.-Y."/>
            <person name="Liu H.-C."/>
            <person name="Zhou Y.-G."/>
            <person name="Yu Y.-J."/>
            <person name="Li A.-H."/>
        </authorList>
    </citation>
    <scope>NUCLEOTIDE SEQUENCE [LARGE SCALE GENOMIC DNA]</scope>
    <source>
        <strain evidence="2 3">C22-A2</strain>
    </source>
</reference>
<keyword evidence="1" id="KW-0472">Membrane</keyword>
<feature type="transmembrane region" description="Helical" evidence="1">
    <location>
        <begin position="201"/>
        <end position="225"/>
    </location>
</feature>
<dbReference type="RefSeq" id="WP_327609068.1">
    <property type="nucleotide sequence ID" value="NZ_JARZFX010000015.1"/>
</dbReference>
<dbReference type="Proteomes" id="UP001335737">
    <property type="component" value="Unassembled WGS sequence"/>
</dbReference>
<feature type="transmembrane region" description="Helical" evidence="1">
    <location>
        <begin position="60"/>
        <end position="78"/>
    </location>
</feature>
<comment type="caution">
    <text evidence="2">The sequence shown here is derived from an EMBL/GenBank/DDBJ whole genome shotgun (WGS) entry which is preliminary data.</text>
</comment>
<sequence length="487" mass="56812">MDFQIRKNDWLFMLVCLGLGILAELSFFHGKIGLSYLVFVASFYVVLFMRIRILVNHRRIGLLIMVAVWLLTGSYLFYDNVLFYNLNLFFIPVLIFFHIVLITSPNKLRWDNFQFIALLRAKLSQAAAYITTFCKAGLEKLFSNMNKQAADNVKRIGIGLAIGVPLLVVIIGLLMSADAVFQEVVLQFPQFLLELNFLEGFFRVLAVILLTLLFFGVLQVLHIRLRPADFDFNKTRKRTNKHWNSVTSLTILVMLNSVYVLFAVIQFRYFFSEGLQDGFTYAEYARRGFFELVFVTLINWTILTSCLNLVKGVEKNILMKMMYSLLIVASGVMLASAYQRLSMYEAAYGFTIARLLAHAFMIFLMVIFAYTLIRVWIERLSLLHFYLIAGLIFYTILNVINIEQIIVDKNLERYKQIEKIDIYYLSTLSYTGTDGLIKLYERREDYPELKDMLRAKQERLKQQDQTSWQSFNFTKQKVIEKLQNLEL</sequence>
<feature type="transmembrane region" description="Helical" evidence="1">
    <location>
        <begin position="380"/>
        <end position="400"/>
    </location>
</feature>
<evidence type="ECO:0000256" key="1">
    <source>
        <dbReference type="SAM" id="Phobius"/>
    </source>
</evidence>
<evidence type="ECO:0000313" key="3">
    <source>
        <dbReference type="Proteomes" id="UP001335737"/>
    </source>
</evidence>
<feature type="transmembrane region" description="Helical" evidence="1">
    <location>
        <begin position="10"/>
        <end position="28"/>
    </location>
</feature>
<evidence type="ECO:0000313" key="2">
    <source>
        <dbReference type="EMBL" id="MEC5425531.1"/>
    </source>
</evidence>
<gene>
    <name evidence="2" type="ORF">QGM71_18795</name>
</gene>
<organism evidence="2 3">
    <name type="scientific">Virgibacillus tibetensis</name>
    <dbReference type="NCBI Taxonomy" id="3042313"/>
    <lineage>
        <taxon>Bacteria</taxon>
        <taxon>Bacillati</taxon>
        <taxon>Bacillota</taxon>
        <taxon>Bacilli</taxon>
        <taxon>Bacillales</taxon>
        <taxon>Bacillaceae</taxon>
        <taxon>Virgibacillus</taxon>
    </lineage>
</organism>
<proteinExistence type="predicted"/>
<feature type="transmembrane region" description="Helical" evidence="1">
    <location>
        <begin position="156"/>
        <end position="181"/>
    </location>
</feature>
<keyword evidence="1" id="KW-1133">Transmembrane helix</keyword>
<feature type="transmembrane region" description="Helical" evidence="1">
    <location>
        <begin position="84"/>
        <end position="103"/>
    </location>
</feature>
<keyword evidence="1" id="KW-0812">Transmembrane</keyword>
<feature type="transmembrane region" description="Helical" evidence="1">
    <location>
        <begin position="34"/>
        <end position="53"/>
    </location>
</feature>
<feature type="transmembrane region" description="Helical" evidence="1">
    <location>
        <begin position="347"/>
        <end position="373"/>
    </location>
</feature>